<dbReference type="SUPFAM" id="SSF53850">
    <property type="entry name" value="Periplasmic binding protein-like II"/>
    <property type="match status" value="1"/>
</dbReference>
<dbReference type="InterPro" id="IPR005064">
    <property type="entry name" value="BUG"/>
</dbReference>
<reference evidence="3 4" key="1">
    <citation type="submission" date="2019-03" db="EMBL/GenBank/DDBJ databases">
        <title>Genomic Encyclopedia of Type Strains, Phase IV (KMG-IV): sequencing the most valuable type-strain genomes for metagenomic binning, comparative biology and taxonomic classification.</title>
        <authorList>
            <person name="Goeker M."/>
        </authorList>
    </citation>
    <scope>NUCLEOTIDE SEQUENCE [LARGE SCALE GENOMIC DNA]</scope>
    <source>
        <strain evidence="3 4">DSM 24591</strain>
    </source>
</reference>
<feature type="chain" id="PRO_5020283164" evidence="2">
    <location>
        <begin position="22"/>
        <end position="320"/>
    </location>
</feature>
<dbReference type="PANTHER" id="PTHR42928">
    <property type="entry name" value="TRICARBOXYLATE-BINDING PROTEIN"/>
    <property type="match status" value="1"/>
</dbReference>
<dbReference type="EMBL" id="SMAJ01000003">
    <property type="protein sequence ID" value="TCT09602.1"/>
    <property type="molecule type" value="Genomic_DNA"/>
</dbReference>
<protein>
    <submittedName>
        <fullName evidence="3">Tripartite-type tricarboxylate transporter receptor subunit TctC</fullName>
    </submittedName>
</protein>
<dbReference type="OrthoDB" id="8678477at2"/>
<proteinExistence type="inferred from homology"/>
<keyword evidence="3" id="KW-0675">Receptor</keyword>
<feature type="signal peptide" evidence="2">
    <location>
        <begin position="1"/>
        <end position="21"/>
    </location>
</feature>
<dbReference type="PANTHER" id="PTHR42928:SF5">
    <property type="entry name" value="BLR1237 PROTEIN"/>
    <property type="match status" value="1"/>
</dbReference>
<sequence>MRSLITPLLLISSLASFSCHANKYPDRPIRLIVASAAGGGNDFVARAISQKVSQELGQPLVIENKGGAAGLVASNFVAKSNPDGYTLLLVFANFATFPSLGRKLSFDPGKDLIPVSNIATTPLVLMAPTALPVKSVGELIQFAKKERKTLDYASPGVGSMGHLAAALFEKMAHIKMNHIPYKGGGPAIMALLTGEVQLFFSTLPAAMPQLTAGRLQALGITSSKRSAFAPNIPTISESGLPGYEVDGWVGLFTPAGTPEAIVNSIYKAFSDAVKDKNVQTQFSKEGVSPLGNTPAEFSRQLRKDVEKWKPFIQTLDANPN</sequence>
<keyword evidence="2" id="KW-0732">Signal</keyword>
<name>A0A4R3M915_9BURK</name>
<comment type="caution">
    <text evidence="3">The sequence shown here is derived from an EMBL/GenBank/DDBJ whole genome shotgun (WGS) entry which is preliminary data.</text>
</comment>
<comment type="similarity">
    <text evidence="1">Belongs to the UPF0065 (bug) family.</text>
</comment>
<evidence type="ECO:0000313" key="3">
    <source>
        <dbReference type="EMBL" id="TCT09602.1"/>
    </source>
</evidence>
<dbReference type="Pfam" id="PF03401">
    <property type="entry name" value="TctC"/>
    <property type="match status" value="1"/>
</dbReference>
<dbReference type="AlphaFoldDB" id="A0A4R3M915"/>
<dbReference type="Gene3D" id="3.40.190.10">
    <property type="entry name" value="Periplasmic binding protein-like II"/>
    <property type="match status" value="1"/>
</dbReference>
<evidence type="ECO:0000256" key="2">
    <source>
        <dbReference type="SAM" id="SignalP"/>
    </source>
</evidence>
<dbReference type="InterPro" id="IPR042100">
    <property type="entry name" value="Bug_dom1"/>
</dbReference>
<dbReference type="PIRSF" id="PIRSF017082">
    <property type="entry name" value="YflP"/>
    <property type="match status" value="1"/>
</dbReference>
<gene>
    <name evidence="3" type="ORF">EDC26_103221</name>
</gene>
<keyword evidence="4" id="KW-1185">Reference proteome</keyword>
<dbReference type="PROSITE" id="PS51257">
    <property type="entry name" value="PROKAR_LIPOPROTEIN"/>
    <property type="match status" value="1"/>
</dbReference>
<accession>A0A4R3M915</accession>
<evidence type="ECO:0000313" key="4">
    <source>
        <dbReference type="Proteomes" id="UP000295525"/>
    </source>
</evidence>
<dbReference type="CDD" id="cd13578">
    <property type="entry name" value="PBP2_Bug27"/>
    <property type="match status" value="1"/>
</dbReference>
<organism evidence="3 4">
    <name type="scientific">Paralcaligenes ureilyticus</name>
    <dbReference type="NCBI Taxonomy" id="627131"/>
    <lineage>
        <taxon>Bacteria</taxon>
        <taxon>Pseudomonadati</taxon>
        <taxon>Pseudomonadota</taxon>
        <taxon>Betaproteobacteria</taxon>
        <taxon>Burkholderiales</taxon>
        <taxon>Alcaligenaceae</taxon>
        <taxon>Paralcaligenes</taxon>
    </lineage>
</organism>
<dbReference type="Gene3D" id="3.40.190.150">
    <property type="entry name" value="Bordetella uptake gene, domain 1"/>
    <property type="match status" value="1"/>
</dbReference>
<evidence type="ECO:0000256" key="1">
    <source>
        <dbReference type="ARBA" id="ARBA00006987"/>
    </source>
</evidence>
<dbReference type="Proteomes" id="UP000295525">
    <property type="component" value="Unassembled WGS sequence"/>
</dbReference>
<dbReference type="RefSeq" id="WP_132580368.1">
    <property type="nucleotide sequence ID" value="NZ_SMAJ01000003.1"/>
</dbReference>